<evidence type="ECO:0000256" key="3">
    <source>
        <dbReference type="ARBA" id="ARBA00022898"/>
    </source>
</evidence>
<evidence type="ECO:0000256" key="1">
    <source>
        <dbReference type="ARBA" id="ARBA00001933"/>
    </source>
</evidence>
<proteinExistence type="inferred from homology"/>
<gene>
    <name evidence="6" type="ORF">METZ01_LOCUS49984</name>
</gene>
<dbReference type="GO" id="GO:0018114">
    <property type="term" value="F:threonine racemase activity"/>
    <property type="evidence" value="ECO:0007669"/>
    <property type="project" value="TreeGrafter"/>
</dbReference>
<evidence type="ECO:0000256" key="4">
    <source>
        <dbReference type="ARBA" id="ARBA00023239"/>
    </source>
</evidence>
<comment type="similarity">
    <text evidence="2">Belongs to the serine/threonine dehydratase family.</text>
</comment>
<reference evidence="6" key="1">
    <citation type="submission" date="2018-05" db="EMBL/GenBank/DDBJ databases">
        <authorList>
            <person name="Lanie J.A."/>
            <person name="Ng W.-L."/>
            <person name="Kazmierczak K.M."/>
            <person name="Andrzejewski T.M."/>
            <person name="Davidsen T.M."/>
            <person name="Wayne K.J."/>
            <person name="Tettelin H."/>
            <person name="Glass J.I."/>
            <person name="Rusch D."/>
            <person name="Podicherti R."/>
            <person name="Tsui H.-C.T."/>
            <person name="Winkler M.E."/>
        </authorList>
    </citation>
    <scope>NUCLEOTIDE SEQUENCE</scope>
</reference>
<dbReference type="AlphaFoldDB" id="A0A381RZ73"/>
<keyword evidence="3" id="KW-0663">Pyridoxal phosphate</keyword>
<dbReference type="InterPro" id="IPR001926">
    <property type="entry name" value="TrpB-like_PALP"/>
</dbReference>
<dbReference type="GO" id="GO:0003941">
    <property type="term" value="F:L-serine ammonia-lyase activity"/>
    <property type="evidence" value="ECO:0007669"/>
    <property type="project" value="TreeGrafter"/>
</dbReference>
<organism evidence="6">
    <name type="scientific">marine metagenome</name>
    <dbReference type="NCBI Taxonomy" id="408172"/>
    <lineage>
        <taxon>unclassified sequences</taxon>
        <taxon>metagenomes</taxon>
        <taxon>ecological metagenomes</taxon>
    </lineage>
</organism>
<dbReference type="GO" id="GO:0005524">
    <property type="term" value="F:ATP binding"/>
    <property type="evidence" value="ECO:0007669"/>
    <property type="project" value="TreeGrafter"/>
</dbReference>
<dbReference type="GO" id="GO:0030170">
    <property type="term" value="F:pyridoxal phosphate binding"/>
    <property type="evidence" value="ECO:0007669"/>
    <property type="project" value="TreeGrafter"/>
</dbReference>
<dbReference type="PANTHER" id="PTHR43050">
    <property type="entry name" value="SERINE / THREONINE RACEMASE FAMILY MEMBER"/>
    <property type="match status" value="1"/>
</dbReference>
<dbReference type="EMBL" id="UINC01002480">
    <property type="protein sequence ID" value="SUZ97130.1"/>
    <property type="molecule type" value="Genomic_DNA"/>
</dbReference>
<dbReference type="Gene3D" id="3.40.50.1100">
    <property type="match status" value="2"/>
</dbReference>
<keyword evidence="4" id="KW-0456">Lyase</keyword>
<dbReference type="FunFam" id="3.40.50.1100:FF:000005">
    <property type="entry name" value="Threonine dehydratase catabolic"/>
    <property type="match status" value="1"/>
</dbReference>
<dbReference type="InterPro" id="IPR036052">
    <property type="entry name" value="TrpB-like_PALP_sf"/>
</dbReference>
<comment type="cofactor">
    <cofactor evidence="1">
        <name>pyridoxal 5'-phosphate</name>
        <dbReference type="ChEBI" id="CHEBI:597326"/>
    </cofactor>
</comment>
<protein>
    <recommendedName>
        <fullName evidence="5">Tryptophan synthase beta chain-like PALP domain-containing protein</fullName>
    </recommendedName>
</protein>
<name>A0A381RZ73_9ZZZZ</name>
<dbReference type="PANTHER" id="PTHR43050:SF1">
    <property type="entry name" value="SERINE RACEMASE"/>
    <property type="match status" value="1"/>
</dbReference>
<dbReference type="SUPFAM" id="SSF53686">
    <property type="entry name" value="Tryptophan synthase beta subunit-like PLP-dependent enzymes"/>
    <property type="match status" value="1"/>
</dbReference>
<dbReference type="CDD" id="cd01562">
    <property type="entry name" value="Thr-dehyd"/>
    <property type="match status" value="1"/>
</dbReference>
<evidence type="ECO:0000313" key="6">
    <source>
        <dbReference type="EMBL" id="SUZ97130.1"/>
    </source>
</evidence>
<dbReference type="GO" id="GO:0030378">
    <property type="term" value="F:serine racemase activity"/>
    <property type="evidence" value="ECO:0007669"/>
    <property type="project" value="TreeGrafter"/>
</dbReference>
<sequence>MVTLTDIQQAHDRIRPHIHHTAVLTSRSLNELSGAKLFFKCENFQRAGSFKIRGATNAVELLPQDDLDRGIATTSSGNHGAALSMAVTRRGGRATVVMPSNTPGIKVENVKRNGGDIVWCEPNQVSREKTLDELVNSTGAVIIHPYNDERIVAGQGTAALELLEDHPDLDSIITPLSGGGLLSGTLCSAKRINPRIRVIGAEPREADDAFRSWKLGKIVPNETTNTICDGLRAQIGTITFPIIQEYVDDIITVSEEDIIAAMRLVWERMKIMIEPSSSITLAAVLNQKTQFKNSKVGLILSGGNVDLDHLPW</sequence>
<dbReference type="Pfam" id="PF00291">
    <property type="entry name" value="PALP"/>
    <property type="match status" value="1"/>
</dbReference>
<dbReference type="GO" id="GO:0070179">
    <property type="term" value="P:D-serine biosynthetic process"/>
    <property type="evidence" value="ECO:0007669"/>
    <property type="project" value="TreeGrafter"/>
</dbReference>
<evidence type="ECO:0000256" key="2">
    <source>
        <dbReference type="ARBA" id="ARBA00010869"/>
    </source>
</evidence>
<dbReference type="FunFam" id="3.40.50.1100:FF:000007">
    <property type="entry name" value="L-threonine dehydratase catabolic TdcB"/>
    <property type="match status" value="1"/>
</dbReference>
<dbReference type="GO" id="GO:0000287">
    <property type="term" value="F:magnesium ion binding"/>
    <property type="evidence" value="ECO:0007669"/>
    <property type="project" value="TreeGrafter"/>
</dbReference>
<feature type="domain" description="Tryptophan synthase beta chain-like PALP" evidence="5">
    <location>
        <begin position="14"/>
        <end position="302"/>
    </location>
</feature>
<accession>A0A381RZ73</accession>
<evidence type="ECO:0000259" key="5">
    <source>
        <dbReference type="Pfam" id="PF00291"/>
    </source>
</evidence>